<gene>
    <name evidence="2" type="ORF">OKIOD_LOCUS1603</name>
</gene>
<sequence length="92" mass="10494">MRFIALSCLSSAVFAILDMNQLMALKNQAADSTMQSSNRCEFDKCMKCLAVLKKKDTTKRSASYNEDAVFGCTMMWVWPDCCPQWQNMNFLS</sequence>
<evidence type="ECO:0000313" key="3">
    <source>
        <dbReference type="Proteomes" id="UP001158576"/>
    </source>
</evidence>
<protein>
    <submittedName>
        <fullName evidence="2">Oidioi.mRNA.OKI2018_I69.PAR.g10045.t1.cds</fullName>
    </submittedName>
</protein>
<name>A0ABN7RSA6_OIKDI</name>
<dbReference type="Proteomes" id="UP001158576">
    <property type="component" value="Chromosome PAR"/>
</dbReference>
<feature type="chain" id="PRO_5045158097" evidence="1">
    <location>
        <begin position="16"/>
        <end position="92"/>
    </location>
</feature>
<dbReference type="EMBL" id="OU015568">
    <property type="protein sequence ID" value="CAG5082156.1"/>
    <property type="molecule type" value="Genomic_DNA"/>
</dbReference>
<organism evidence="2 3">
    <name type="scientific">Oikopleura dioica</name>
    <name type="common">Tunicate</name>
    <dbReference type="NCBI Taxonomy" id="34765"/>
    <lineage>
        <taxon>Eukaryota</taxon>
        <taxon>Metazoa</taxon>
        <taxon>Chordata</taxon>
        <taxon>Tunicata</taxon>
        <taxon>Appendicularia</taxon>
        <taxon>Copelata</taxon>
        <taxon>Oikopleuridae</taxon>
        <taxon>Oikopleura</taxon>
    </lineage>
</organism>
<feature type="signal peptide" evidence="1">
    <location>
        <begin position="1"/>
        <end position="15"/>
    </location>
</feature>
<evidence type="ECO:0000313" key="2">
    <source>
        <dbReference type="EMBL" id="CAG5082156.1"/>
    </source>
</evidence>
<reference evidence="2 3" key="1">
    <citation type="submission" date="2021-04" db="EMBL/GenBank/DDBJ databases">
        <authorList>
            <person name="Bliznina A."/>
        </authorList>
    </citation>
    <scope>NUCLEOTIDE SEQUENCE [LARGE SCALE GENOMIC DNA]</scope>
</reference>
<keyword evidence="1" id="KW-0732">Signal</keyword>
<keyword evidence="3" id="KW-1185">Reference proteome</keyword>
<accession>A0ABN7RSA6</accession>
<evidence type="ECO:0000256" key="1">
    <source>
        <dbReference type="SAM" id="SignalP"/>
    </source>
</evidence>
<proteinExistence type="predicted"/>